<dbReference type="EMBL" id="ALJD01000003">
    <property type="protein sequence ID" value="EJN60949.1"/>
    <property type="molecule type" value="Genomic_DNA"/>
</dbReference>
<sequence>MRFLRSDSRRDASVLDSADEVDEQRAVSDVCCVISVETESTVCDDT</sequence>
<name>J3JHF5_9EURY</name>
<reference evidence="1 2" key="1">
    <citation type="journal article" date="2012" name="J. Bacteriol.">
        <title>Draft Genome Sequence of the Extremely Halophilic Archaeon Halogranum salarium B-1T.</title>
        <authorList>
            <person name="Kim K.K."/>
            <person name="Lee K.C."/>
            <person name="Lee J.S."/>
        </authorList>
    </citation>
    <scope>NUCLEOTIDE SEQUENCE [LARGE SCALE GENOMIC DNA]</scope>
    <source>
        <strain evidence="1 2">B-1</strain>
    </source>
</reference>
<protein>
    <submittedName>
        <fullName evidence="1">Uncharacterized protein</fullName>
    </submittedName>
</protein>
<organism evidence="1 2">
    <name type="scientific">Halogranum salarium B-1</name>
    <dbReference type="NCBI Taxonomy" id="1210908"/>
    <lineage>
        <taxon>Archaea</taxon>
        <taxon>Methanobacteriati</taxon>
        <taxon>Methanobacteriota</taxon>
        <taxon>Stenosarchaea group</taxon>
        <taxon>Halobacteria</taxon>
        <taxon>Halobacteriales</taxon>
        <taxon>Haloferacaceae</taxon>
    </lineage>
</organism>
<dbReference type="AlphaFoldDB" id="J3JHF5"/>
<dbReference type="Proteomes" id="UP000007813">
    <property type="component" value="Unassembled WGS sequence"/>
</dbReference>
<comment type="caution">
    <text evidence="1">The sequence shown here is derived from an EMBL/GenBank/DDBJ whole genome shotgun (WGS) entry which is preliminary data.</text>
</comment>
<proteinExistence type="predicted"/>
<evidence type="ECO:0000313" key="1">
    <source>
        <dbReference type="EMBL" id="EJN60949.1"/>
    </source>
</evidence>
<gene>
    <name evidence="1" type="ORF">HSB1_15520</name>
</gene>
<evidence type="ECO:0000313" key="2">
    <source>
        <dbReference type="Proteomes" id="UP000007813"/>
    </source>
</evidence>
<accession>J3JHF5</accession>